<feature type="compositionally biased region" description="Polar residues" evidence="8">
    <location>
        <begin position="414"/>
        <end position="434"/>
    </location>
</feature>
<dbReference type="GO" id="GO:0009378">
    <property type="term" value="F:four-way junction helicase activity"/>
    <property type="evidence" value="ECO:0007669"/>
    <property type="project" value="TreeGrafter"/>
</dbReference>
<dbReference type="InterPro" id="IPR001650">
    <property type="entry name" value="Helicase_C-like"/>
</dbReference>
<evidence type="ECO:0000313" key="12">
    <source>
        <dbReference type="Proteomes" id="UP000290288"/>
    </source>
</evidence>
<keyword evidence="3" id="KW-0067">ATP-binding</keyword>
<evidence type="ECO:0000256" key="3">
    <source>
        <dbReference type="ARBA" id="ARBA00022840"/>
    </source>
</evidence>
<dbReference type="GO" id="GO:0043138">
    <property type="term" value="F:3'-5' DNA helicase activity"/>
    <property type="evidence" value="ECO:0007669"/>
    <property type="project" value="UniProtKB-EC"/>
</dbReference>
<keyword evidence="4" id="KW-0238">DNA-binding</keyword>
<dbReference type="Gene3D" id="3.40.50.300">
    <property type="entry name" value="P-loop containing nucleotide triphosphate hydrolases"/>
    <property type="match status" value="2"/>
</dbReference>
<dbReference type="PANTHER" id="PTHR13710:SF105">
    <property type="entry name" value="ATP-DEPENDENT DNA HELICASE Q1"/>
    <property type="match status" value="1"/>
</dbReference>
<dbReference type="Pfam" id="PF00271">
    <property type="entry name" value="Helicase_C"/>
    <property type="match status" value="1"/>
</dbReference>
<evidence type="ECO:0000256" key="2">
    <source>
        <dbReference type="ARBA" id="ARBA00022741"/>
    </source>
</evidence>
<comment type="caution">
    <text evidence="11">The sequence shown here is derived from an EMBL/GenBank/DDBJ whole genome shotgun (WGS) entry which is preliminary data.</text>
</comment>
<evidence type="ECO:0000256" key="7">
    <source>
        <dbReference type="ARBA" id="ARBA00034808"/>
    </source>
</evidence>
<evidence type="ECO:0000256" key="4">
    <source>
        <dbReference type="ARBA" id="ARBA00023125"/>
    </source>
</evidence>
<evidence type="ECO:0000259" key="9">
    <source>
        <dbReference type="PROSITE" id="PS51192"/>
    </source>
</evidence>
<evidence type="ECO:0000313" key="11">
    <source>
        <dbReference type="EMBL" id="RXW12456.1"/>
    </source>
</evidence>
<dbReference type="GO" id="GO:0005524">
    <property type="term" value="F:ATP binding"/>
    <property type="evidence" value="ECO:0007669"/>
    <property type="project" value="UniProtKB-KW"/>
</dbReference>
<accession>A0A4Q2D1W7</accession>
<dbReference type="SMART" id="SM00490">
    <property type="entry name" value="HELICc"/>
    <property type="match status" value="1"/>
</dbReference>
<dbReference type="PROSITE" id="PS51194">
    <property type="entry name" value="HELICASE_CTER"/>
    <property type="match status" value="1"/>
</dbReference>
<dbReference type="STRING" id="2316362.A0A4Q2D1W7"/>
<feature type="domain" description="Helicase C-terminal" evidence="10">
    <location>
        <begin position="707"/>
        <end position="867"/>
    </location>
</feature>
<dbReference type="GO" id="GO:0003677">
    <property type="term" value="F:DNA binding"/>
    <property type="evidence" value="ECO:0007669"/>
    <property type="project" value="UniProtKB-KW"/>
</dbReference>
<evidence type="ECO:0000256" key="6">
    <source>
        <dbReference type="ARBA" id="ARBA00034617"/>
    </source>
</evidence>
<dbReference type="GO" id="GO:0000724">
    <property type="term" value="P:double-strand break repair via homologous recombination"/>
    <property type="evidence" value="ECO:0007669"/>
    <property type="project" value="TreeGrafter"/>
</dbReference>
<evidence type="ECO:0000256" key="8">
    <source>
        <dbReference type="SAM" id="MobiDB-lite"/>
    </source>
</evidence>
<dbReference type="SMART" id="SM00487">
    <property type="entry name" value="DEXDc"/>
    <property type="match status" value="1"/>
</dbReference>
<comment type="similarity">
    <text evidence="1">Belongs to the helicase family. RecQ subfamily.</text>
</comment>
<dbReference type="InterPro" id="IPR014001">
    <property type="entry name" value="Helicase_ATP-bd"/>
</dbReference>
<dbReference type="OrthoDB" id="3151137at2759"/>
<feature type="domain" description="Helicase ATP-binding" evidence="9">
    <location>
        <begin position="518"/>
        <end position="679"/>
    </location>
</feature>
<comment type="catalytic activity">
    <reaction evidence="6">
        <text>Couples ATP hydrolysis with the unwinding of duplex DNA by translocating in the 3'-5' direction.</text>
        <dbReference type="EC" id="5.6.2.4"/>
    </reaction>
</comment>
<evidence type="ECO:0000256" key="1">
    <source>
        <dbReference type="ARBA" id="ARBA00005446"/>
    </source>
</evidence>
<dbReference type="GO" id="GO:0005737">
    <property type="term" value="C:cytoplasm"/>
    <property type="evidence" value="ECO:0007669"/>
    <property type="project" value="TreeGrafter"/>
</dbReference>
<dbReference type="EMBL" id="SDEE01001234">
    <property type="protein sequence ID" value="RXW12456.1"/>
    <property type="molecule type" value="Genomic_DNA"/>
</dbReference>
<organism evidence="11 12">
    <name type="scientific">Candolleomyces aberdarensis</name>
    <dbReference type="NCBI Taxonomy" id="2316362"/>
    <lineage>
        <taxon>Eukaryota</taxon>
        <taxon>Fungi</taxon>
        <taxon>Dikarya</taxon>
        <taxon>Basidiomycota</taxon>
        <taxon>Agaricomycotina</taxon>
        <taxon>Agaricomycetes</taxon>
        <taxon>Agaricomycetidae</taxon>
        <taxon>Agaricales</taxon>
        <taxon>Agaricineae</taxon>
        <taxon>Psathyrellaceae</taxon>
        <taxon>Candolleomyces</taxon>
    </lineage>
</organism>
<dbReference type="InterPro" id="IPR011545">
    <property type="entry name" value="DEAD/DEAH_box_helicase_dom"/>
</dbReference>
<keyword evidence="2" id="KW-0547">Nucleotide-binding</keyword>
<dbReference type="PROSITE" id="PS51192">
    <property type="entry name" value="HELICASE_ATP_BIND_1"/>
    <property type="match status" value="1"/>
</dbReference>
<protein>
    <recommendedName>
        <fullName evidence="7">DNA 3'-5' helicase</fullName>
        <ecNumber evidence="7">5.6.2.4</ecNumber>
    </recommendedName>
</protein>
<gene>
    <name evidence="11" type="ORF">EST38_g13400</name>
</gene>
<dbReference type="Pfam" id="PF00270">
    <property type="entry name" value="DEAD"/>
    <property type="match status" value="1"/>
</dbReference>
<dbReference type="EC" id="5.6.2.4" evidence="7"/>
<dbReference type="InterPro" id="IPR027417">
    <property type="entry name" value="P-loop_NTPase"/>
</dbReference>
<sequence>MIFFNTIEKKVVRLLEDDVLRGLDCYANTKNAADNLQSTDKGYSFLADSSNDFYQSRLSLGAQLLDNDRVKARFFHVIPGTTELTLNVKEALNWLQKLAECEALLALLIEMRSGSPIRLTELMSTLATNTRYRTRNLFAIGKHTVLVRQYNKTSNNDQADRLIPHALSSFDADVLAQIHLLARPFASFLASKVFSGDPEVARMYVERLFMDIGKAFTSRKLSDLMGKETLLVFLFRMTISMWRHIATAWRTKLCEPTDVDDEISSLMKQVQAQQSGHSLATEQRIYGLSPDVIEGISDANVQLYVQVSVEWQKRLQVVPGGLDLTYREAMMDNFDSLVEAGVIKFGADRGGKAIAGSSKDETIQLLQQLVIKQSHTHEVLVGKLGVLHEEVTALKKALLNGTNRPLQRLGSSAVDTLVNSPHPPNSVNLASSSTTHDRAALDNPDPRSAAEVLQLSKRKRDESPIQDTHTATDSPAKRKTVNPPRRAIPRNSDMLEHLRHILRRQVNWSHPGQQMAVEVLLKLQQDALIILRTGIGKSIIAILPTLVEDWITIILIPLVVLMEDWKRRLEEMGVPFQEFNPHNPRSITGSHNIILLSPDKGTFDSWPHLISEINQIRPVVRLVVDETHLWFTDNAFRQSALSNPSALRLFPMQVVLLSATVSPAAEKWLTEQFALVNPSVIRGLSHRAELKIIVMTGYESSDEMVDALEAYLERVKEELEWGEKDRFIAYSNFHDVAKSIADRCGVEIYQAKDGKNRVEHEKRRAIYGRFERGERPGLVATTALSAGTDYSHIRVTCHVGMPFDLVTFVQQASRAGRDGKPAHCVILATQGPTSSKSHLNHLRGVQELRNMVFGSRDRSDLTPRCARWHIGNFLDGQGFTCRDFGPGWQVCSSCEPGLNEHSTNFYTGNALAHVNPPYSYPSLTPPSRLPPEIIRQQLSERFQKAVETGQQVATEAKQRQAVKNDPYDSVLLRVGRNCGVCLMRNVAVDHPHTKCPNLTDRQASGDVIYKVRYAYRGYTHPPCYKCHISSMGGNSLHGNYTTGEETATCKHPHLMKGLLAEIWFDPDLREKVQKHFKVRWVDIVAYRAWVVEPDAVHSTKSMALVIWFGETYLDG</sequence>
<name>A0A4Q2D1W7_9AGAR</name>
<evidence type="ECO:0000259" key="10">
    <source>
        <dbReference type="PROSITE" id="PS51194"/>
    </source>
</evidence>
<proteinExistence type="inferred from homology"/>
<keyword evidence="12" id="KW-1185">Reference proteome</keyword>
<dbReference type="AlphaFoldDB" id="A0A4Q2D1W7"/>
<dbReference type="PANTHER" id="PTHR13710">
    <property type="entry name" value="DNA HELICASE RECQ FAMILY MEMBER"/>
    <property type="match status" value="1"/>
</dbReference>
<dbReference type="Proteomes" id="UP000290288">
    <property type="component" value="Unassembled WGS sequence"/>
</dbReference>
<feature type="region of interest" description="Disordered" evidence="8">
    <location>
        <begin position="414"/>
        <end position="489"/>
    </location>
</feature>
<dbReference type="GO" id="GO:0005694">
    <property type="term" value="C:chromosome"/>
    <property type="evidence" value="ECO:0007669"/>
    <property type="project" value="TreeGrafter"/>
</dbReference>
<reference evidence="11 12" key="1">
    <citation type="submission" date="2019-01" db="EMBL/GenBank/DDBJ databases">
        <title>Draft genome sequence of Psathyrella aberdarensis IHI B618.</title>
        <authorList>
            <person name="Buettner E."/>
            <person name="Kellner H."/>
        </authorList>
    </citation>
    <scope>NUCLEOTIDE SEQUENCE [LARGE SCALE GENOMIC DNA]</scope>
    <source>
        <strain evidence="11 12">IHI B618</strain>
    </source>
</reference>
<evidence type="ECO:0000256" key="5">
    <source>
        <dbReference type="ARBA" id="ARBA00023235"/>
    </source>
</evidence>
<dbReference type="SUPFAM" id="SSF52540">
    <property type="entry name" value="P-loop containing nucleoside triphosphate hydrolases"/>
    <property type="match status" value="1"/>
</dbReference>
<keyword evidence="5" id="KW-0413">Isomerase</keyword>